<evidence type="ECO:0000256" key="1">
    <source>
        <dbReference type="ARBA" id="ARBA00010702"/>
    </source>
</evidence>
<evidence type="ECO:0000313" key="5">
    <source>
        <dbReference type="Proteomes" id="UP000199149"/>
    </source>
</evidence>
<feature type="binding site" evidence="3">
    <location>
        <position position="281"/>
    </location>
    <ligand>
        <name>Mg(2+)</name>
        <dbReference type="ChEBI" id="CHEBI:18420"/>
        <label>1</label>
    </ligand>
</feature>
<dbReference type="EMBL" id="FOUZ01000008">
    <property type="protein sequence ID" value="SFN22753.1"/>
    <property type="molecule type" value="Genomic_DNA"/>
</dbReference>
<feature type="binding site" evidence="3">
    <location>
        <position position="280"/>
    </location>
    <ligand>
        <name>Mg(2+)</name>
        <dbReference type="ChEBI" id="CHEBI:18420"/>
        <label>1</label>
    </ligand>
</feature>
<dbReference type="GO" id="GO:0016787">
    <property type="term" value="F:hydrolase activity"/>
    <property type="evidence" value="ECO:0007669"/>
    <property type="project" value="UniProtKB-KW"/>
</dbReference>
<dbReference type="GO" id="GO:0046872">
    <property type="term" value="F:metal ion binding"/>
    <property type="evidence" value="ECO:0007669"/>
    <property type="project" value="UniProtKB-KW"/>
</dbReference>
<reference evidence="5" key="1">
    <citation type="submission" date="2016-10" db="EMBL/GenBank/DDBJ databases">
        <authorList>
            <person name="Varghese N."/>
            <person name="Submissions S."/>
        </authorList>
    </citation>
    <scope>NUCLEOTIDE SEQUENCE [LARGE SCALE GENOMIC DNA]</scope>
    <source>
        <strain evidence="5">XJ109</strain>
    </source>
</reference>
<dbReference type="SUPFAM" id="SSF101478">
    <property type="entry name" value="ADP-ribosylglycohydrolase"/>
    <property type="match status" value="1"/>
</dbReference>
<feature type="binding site" evidence="3">
    <location>
        <position position="67"/>
    </location>
    <ligand>
        <name>Mg(2+)</name>
        <dbReference type="ChEBI" id="CHEBI:18420"/>
        <label>1</label>
    </ligand>
</feature>
<dbReference type="PANTHER" id="PTHR16222">
    <property type="entry name" value="ADP-RIBOSYLGLYCOHYDROLASE"/>
    <property type="match status" value="1"/>
</dbReference>
<dbReference type="PANTHER" id="PTHR16222:SF24">
    <property type="entry name" value="ADP-RIBOSYLHYDROLASE ARH3"/>
    <property type="match status" value="1"/>
</dbReference>
<protein>
    <submittedName>
        <fullName evidence="4">ADP-ribosylglycohydrolase</fullName>
    </submittedName>
</protein>
<keyword evidence="2 4" id="KW-0378">Hydrolase</keyword>
<dbReference type="InterPro" id="IPR036705">
    <property type="entry name" value="Ribosyl_crysJ1_sf"/>
</dbReference>
<dbReference type="Gene3D" id="1.10.4080.10">
    <property type="entry name" value="ADP-ribosylation/Crystallin J1"/>
    <property type="match status" value="1"/>
</dbReference>
<feature type="binding site" evidence="3">
    <location>
        <position position="68"/>
    </location>
    <ligand>
        <name>Mg(2+)</name>
        <dbReference type="ChEBI" id="CHEBI:18420"/>
        <label>1</label>
    </ligand>
</feature>
<keyword evidence="3" id="KW-0460">Magnesium</keyword>
<accession>A0A1I4XB76</accession>
<dbReference type="AlphaFoldDB" id="A0A1I4XB76"/>
<evidence type="ECO:0000256" key="3">
    <source>
        <dbReference type="PIRSR" id="PIRSR605502-1"/>
    </source>
</evidence>
<keyword evidence="3" id="KW-0479">Metal-binding</keyword>
<dbReference type="STRING" id="684065.SAMN05421738_108174"/>
<comment type="similarity">
    <text evidence="1">Belongs to the ADP-ribosylglycohydrolase family.</text>
</comment>
<evidence type="ECO:0000256" key="2">
    <source>
        <dbReference type="ARBA" id="ARBA00022801"/>
    </source>
</evidence>
<keyword evidence="5" id="KW-1185">Reference proteome</keyword>
<dbReference type="Proteomes" id="UP000199149">
    <property type="component" value="Unassembled WGS sequence"/>
</dbReference>
<dbReference type="InterPro" id="IPR005502">
    <property type="entry name" value="Ribosyl_crysJ1"/>
</dbReference>
<proteinExistence type="inferred from homology"/>
<feature type="binding site" evidence="3">
    <location>
        <position position="278"/>
    </location>
    <ligand>
        <name>Mg(2+)</name>
        <dbReference type="ChEBI" id="CHEBI:18420"/>
        <label>1</label>
    </ligand>
</feature>
<organism evidence="4 5">
    <name type="scientific">Algoriella xinjiangensis</name>
    <dbReference type="NCBI Taxonomy" id="684065"/>
    <lineage>
        <taxon>Bacteria</taxon>
        <taxon>Pseudomonadati</taxon>
        <taxon>Bacteroidota</taxon>
        <taxon>Flavobacteriia</taxon>
        <taxon>Flavobacteriales</taxon>
        <taxon>Weeksellaceae</taxon>
        <taxon>Algoriella</taxon>
    </lineage>
</organism>
<comment type="cofactor">
    <cofactor evidence="3">
        <name>Mg(2+)</name>
        <dbReference type="ChEBI" id="CHEBI:18420"/>
    </cofactor>
    <text evidence="3">Binds 2 magnesium ions per subunit.</text>
</comment>
<dbReference type="RefSeq" id="WP_245752110.1">
    <property type="nucleotide sequence ID" value="NZ_FOUZ01000008.1"/>
</dbReference>
<dbReference type="InterPro" id="IPR050792">
    <property type="entry name" value="ADP-ribosylglycohydrolase"/>
</dbReference>
<evidence type="ECO:0000313" key="4">
    <source>
        <dbReference type="EMBL" id="SFN22753.1"/>
    </source>
</evidence>
<name>A0A1I4XB76_9FLAO</name>
<gene>
    <name evidence="4" type="ORF">SAMN05421738_108174</name>
</gene>
<dbReference type="Pfam" id="PF03747">
    <property type="entry name" value="ADP_ribosyl_GH"/>
    <property type="match status" value="1"/>
</dbReference>
<feature type="binding site" evidence="3">
    <location>
        <position position="66"/>
    </location>
    <ligand>
        <name>Mg(2+)</name>
        <dbReference type="ChEBI" id="CHEBI:18420"/>
        <label>1</label>
    </ligand>
</feature>
<sequence>MNTLFSSYNYWFMYRKNISKNILLGAAIGDALGVPVEFKSRQTLKDNPITDMIGFGTYNMPPGTFSDDSSLMFCLAESLCNGLDLNDISENFQKWMHEGYWTADGEVFDVGIATRKAINKLRVAKNPTEAGSTAETDNGNGSLMRILPLAVFLKDLSIDERCKIIKDVSSITHAHNRSVLACIYYVEFALNLLEAESLEEAYLNTNFWLKIYLETNNEYQAEYPFFKRILNGDLITISEDEIKSTGYVIDTLEAAIWCLLHSNSYHECVLKAVNLGNDTDTIACVAGGIAGIYYDYESIPKHWVEQLARLRDILDLAHRLEEKYERIEL</sequence>